<accession>A0A2A6CJ38</accession>
<protein>
    <submittedName>
        <fullName evidence="2">Uncharacterized protein</fullName>
    </submittedName>
</protein>
<organism evidence="2 3">
    <name type="scientific">Pristionchus pacificus</name>
    <name type="common">Parasitic nematode worm</name>
    <dbReference type="NCBI Taxonomy" id="54126"/>
    <lineage>
        <taxon>Eukaryota</taxon>
        <taxon>Metazoa</taxon>
        <taxon>Ecdysozoa</taxon>
        <taxon>Nematoda</taxon>
        <taxon>Chromadorea</taxon>
        <taxon>Rhabditida</taxon>
        <taxon>Rhabditina</taxon>
        <taxon>Diplogasteromorpha</taxon>
        <taxon>Diplogasteroidea</taxon>
        <taxon>Neodiplogasteridae</taxon>
        <taxon>Pristionchus</taxon>
    </lineage>
</organism>
<sequence length="116" mass="13436">MPVKHINTDLEFEEAMEAAGGKPAVVFFFDESPFYEQLSNKYPSVQFFQVNIKKCHGRFHGKMESTLIGTMVKKFAVGNEKNEVKSEEMGEEEIDEIEKKRSEECTHKRKFAGYYV</sequence>
<reference evidence="2" key="2">
    <citation type="submission" date="2022-06" db="UniProtKB">
        <authorList>
            <consortium name="EnsemblMetazoa"/>
        </authorList>
    </citation>
    <scope>IDENTIFICATION</scope>
    <source>
        <strain evidence="2">PS312</strain>
    </source>
</reference>
<gene>
    <name evidence="2" type="primary">WBGene00096076</name>
</gene>
<keyword evidence="1" id="KW-1015">Disulfide bond</keyword>
<evidence type="ECO:0000313" key="3">
    <source>
        <dbReference type="Proteomes" id="UP000005239"/>
    </source>
</evidence>
<dbReference type="Gene3D" id="3.40.30.10">
    <property type="entry name" value="Glutaredoxin"/>
    <property type="match status" value="1"/>
</dbReference>
<keyword evidence="3" id="KW-1185">Reference proteome</keyword>
<reference evidence="3" key="1">
    <citation type="journal article" date="2008" name="Nat. Genet.">
        <title>The Pristionchus pacificus genome provides a unique perspective on nematode lifestyle and parasitism.</title>
        <authorList>
            <person name="Dieterich C."/>
            <person name="Clifton S.W."/>
            <person name="Schuster L.N."/>
            <person name="Chinwalla A."/>
            <person name="Delehaunty K."/>
            <person name="Dinkelacker I."/>
            <person name="Fulton L."/>
            <person name="Fulton R."/>
            <person name="Godfrey J."/>
            <person name="Minx P."/>
            <person name="Mitreva M."/>
            <person name="Roeseler W."/>
            <person name="Tian H."/>
            <person name="Witte H."/>
            <person name="Yang S.P."/>
            <person name="Wilson R.K."/>
            <person name="Sommer R.J."/>
        </authorList>
    </citation>
    <scope>NUCLEOTIDE SEQUENCE [LARGE SCALE GENOMIC DNA]</scope>
    <source>
        <strain evidence="3">PS312</strain>
    </source>
</reference>
<dbReference type="EnsemblMetazoa" id="PPA06522.1">
    <property type="protein sequence ID" value="PPA06522.1"/>
    <property type="gene ID" value="WBGene00096076"/>
</dbReference>
<dbReference type="InterPro" id="IPR036249">
    <property type="entry name" value="Thioredoxin-like_sf"/>
</dbReference>
<dbReference type="SUPFAM" id="SSF52833">
    <property type="entry name" value="Thioredoxin-like"/>
    <property type="match status" value="1"/>
</dbReference>
<accession>A0A8R1U5F4</accession>
<dbReference type="Proteomes" id="UP000005239">
    <property type="component" value="Unassembled WGS sequence"/>
</dbReference>
<dbReference type="AlphaFoldDB" id="A0A2A6CJ38"/>
<evidence type="ECO:0000256" key="1">
    <source>
        <dbReference type="ARBA" id="ARBA00023157"/>
    </source>
</evidence>
<name>A0A2A6CJ38_PRIPA</name>
<proteinExistence type="predicted"/>
<evidence type="ECO:0000313" key="2">
    <source>
        <dbReference type="EnsemblMetazoa" id="PPA06522.1"/>
    </source>
</evidence>
<dbReference type="PANTHER" id="PTHR46115">
    <property type="entry name" value="THIOREDOXIN-LIKE PROTEIN 1"/>
    <property type="match status" value="1"/>
</dbReference>
<dbReference type="OrthoDB" id="2121326at2759"/>